<dbReference type="RefSeq" id="WP_184333571.1">
    <property type="nucleotide sequence ID" value="NZ_JACHHZ010000003.1"/>
</dbReference>
<dbReference type="EMBL" id="JACHHZ010000003">
    <property type="protein sequence ID" value="MBB6094368.1"/>
    <property type="molecule type" value="Genomic_DNA"/>
</dbReference>
<dbReference type="Proteomes" id="UP000588068">
    <property type="component" value="Unassembled WGS sequence"/>
</dbReference>
<feature type="domain" description="FAD-binding" evidence="9">
    <location>
        <begin position="9"/>
        <end position="333"/>
    </location>
</feature>
<comment type="caution">
    <text evidence="10">The sequence shown here is derived from an EMBL/GenBank/DDBJ whole genome shotgun (WGS) entry which is preliminary data.</text>
</comment>
<evidence type="ECO:0000256" key="4">
    <source>
        <dbReference type="ARBA" id="ARBA00022827"/>
    </source>
</evidence>
<dbReference type="AlphaFoldDB" id="A0A841HQI5"/>
<evidence type="ECO:0000256" key="5">
    <source>
        <dbReference type="ARBA" id="ARBA00022857"/>
    </source>
</evidence>
<organism evidence="10 11">
    <name type="scientific">Povalibacter uvarum</name>
    <dbReference type="NCBI Taxonomy" id="732238"/>
    <lineage>
        <taxon>Bacteria</taxon>
        <taxon>Pseudomonadati</taxon>
        <taxon>Pseudomonadota</taxon>
        <taxon>Gammaproteobacteria</taxon>
        <taxon>Steroidobacterales</taxon>
        <taxon>Steroidobacteraceae</taxon>
        <taxon>Povalibacter</taxon>
    </lineage>
</organism>
<keyword evidence="11" id="KW-1185">Reference proteome</keyword>
<evidence type="ECO:0000259" key="9">
    <source>
        <dbReference type="Pfam" id="PF01494"/>
    </source>
</evidence>
<dbReference type="GO" id="GO:0070189">
    <property type="term" value="P:kynurenine metabolic process"/>
    <property type="evidence" value="ECO:0007669"/>
    <property type="project" value="TreeGrafter"/>
</dbReference>
<keyword evidence="5" id="KW-0521">NADP</keyword>
<dbReference type="GO" id="GO:0071949">
    <property type="term" value="F:FAD binding"/>
    <property type="evidence" value="ECO:0007669"/>
    <property type="project" value="InterPro"/>
</dbReference>
<evidence type="ECO:0000256" key="6">
    <source>
        <dbReference type="ARBA" id="ARBA00023002"/>
    </source>
</evidence>
<protein>
    <submittedName>
        <fullName evidence="10">Kynurenine 3-monooxygenase</fullName>
        <ecNumber evidence="10">1.14.13.9</ecNumber>
    </submittedName>
</protein>
<evidence type="ECO:0000256" key="7">
    <source>
        <dbReference type="ARBA" id="ARBA00023033"/>
    </source>
</evidence>
<sequence length="453" mass="50682">MTVNKKSESVSIIGAGLAGTLMSILLAHRGHKVRVFERLPDQRREAIPAGRSINLALAARGIAALERADVMQQVLPLLIPMPGRLLHLPDEALTFVPYGQGDSEVIYSVSRPGLNRILLDAAEAAGVELNFRQSSVDADFRTHHILMRDESAGTTWELPMQRVIAADGAGSPIRHALVQGLRADATEDLLAHAYKELTLPPDTYGNHLIHKNALHIWPRGGFMLIALPNLDGSFTVTLFLARKGAESFESLQSTAAVDEFFQRHFPDAAQLMPKLATEFSENPTGTMGTVRCQRWALDDRLMLIGDAAHAITPFHGQGMNCAFEDCRELDELLHDRKDWADAFAAFEHSRRPNTNAIADMALENYQEMRDTVRHPKFQLQKVLSLELERRFPDRFVPRYSMVMFHDDIPYSTAQERGRIQHEILDTLTHNAATMDQVDFERAEQLIAARLSSI</sequence>
<accession>A0A841HQI5</accession>
<keyword evidence="7 10" id="KW-0503">Monooxygenase</keyword>
<keyword evidence="4" id="KW-0274">FAD</keyword>
<dbReference type="PANTHER" id="PTHR46028:SF2">
    <property type="entry name" value="KYNURENINE 3-MONOOXYGENASE"/>
    <property type="match status" value="1"/>
</dbReference>
<comment type="catalytic activity">
    <reaction evidence="8">
        <text>L-kynurenine + NADPH + O2 + H(+) = 3-hydroxy-L-kynurenine + NADP(+) + H2O</text>
        <dbReference type="Rhea" id="RHEA:20545"/>
        <dbReference type="ChEBI" id="CHEBI:15377"/>
        <dbReference type="ChEBI" id="CHEBI:15378"/>
        <dbReference type="ChEBI" id="CHEBI:15379"/>
        <dbReference type="ChEBI" id="CHEBI:57783"/>
        <dbReference type="ChEBI" id="CHEBI:57959"/>
        <dbReference type="ChEBI" id="CHEBI:58125"/>
        <dbReference type="ChEBI" id="CHEBI:58349"/>
        <dbReference type="EC" id="1.14.13.9"/>
    </reaction>
</comment>
<evidence type="ECO:0000313" key="10">
    <source>
        <dbReference type="EMBL" id="MBB6094368.1"/>
    </source>
</evidence>
<dbReference type="Pfam" id="PF01494">
    <property type="entry name" value="FAD_binding_3"/>
    <property type="match status" value="1"/>
</dbReference>
<dbReference type="SUPFAM" id="SSF51905">
    <property type="entry name" value="FAD/NAD(P)-binding domain"/>
    <property type="match status" value="1"/>
</dbReference>
<comment type="cofactor">
    <cofactor evidence="1">
        <name>FAD</name>
        <dbReference type="ChEBI" id="CHEBI:57692"/>
    </cofactor>
</comment>
<dbReference type="FunFam" id="3.50.50.60:FF:000185">
    <property type="entry name" value="Kynurenine 3-monooxygenase"/>
    <property type="match status" value="1"/>
</dbReference>
<keyword evidence="3" id="KW-0662">Pyridine nucleotide biosynthesis</keyword>
<evidence type="ECO:0000256" key="2">
    <source>
        <dbReference type="ARBA" id="ARBA00022630"/>
    </source>
</evidence>
<keyword evidence="6 10" id="KW-0560">Oxidoreductase</keyword>
<dbReference type="GO" id="GO:0004502">
    <property type="term" value="F:kynurenine 3-monooxygenase activity"/>
    <property type="evidence" value="ECO:0007669"/>
    <property type="project" value="UniProtKB-EC"/>
</dbReference>
<evidence type="ECO:0000256" key="3">
    <source>
        <dbReference type="ARBA" id="ARBA00022642"/>
    </source>
</evidence>
<dbReference type="EC" id="1.14.13.9" evidence="10"/>
<dbReference type="PRINTS" id="PR00420">
    <property type="entry name" value="RNGMNOXGNASE"/>
</dbReference>
<dbReference type="Gene3D" id="3.50.50.60">
    <property type="entry name" value="FAD/NAD(P)-binding domain"/>
    <property type="match status" value="1"/>
</dbReference>
<dbReference type="GO" id="GO:0019363">
    <property type="term" value="P:pyridine nucleotide biosynthetic process"/>
    <property type="evidence" value="ECO:0007669"/>
    <property type="project" value="UniProtKB-KW"/>
</dbReference>
<evidence type="ECO:0000256" key="1">
    <source>
        <dbReference type="ARBA" id="ARBA00001974"/>
    </source>
</evidence>
<proteinExistence type="predicted"/>
<keyword evidence="2" id="KW-0285">Flavoprotein</keyword>
<name>A0A841HQI5_9GAMM</name>
<dbReference type="InterPro" id="IPR036188">
    <property type="entry name" value="FAD/NAD-bd_sf"/>
</dbReference>
<gene>
    <name evidence="10" type="ORF">HNQ60_003249</name>
</gene>
<dbReference type="InterPro" id="IPR002938">
    <property type="entry name" value="FAD-bd"/>
</dbReference>
<evidence type="ECO:0000256" key="8">
    <source>
        <dbReference type="ARBA" id="ARBA00047818"/>
    </source>
</evidence>
<reference evidence="10 11" key="1">
    <citation type="submission" date="2020-08" db="EMBL/GenBank/DDBJ databases">
        <title>Genomic Encyclopedia of Type Strains, Phase IV (KMG-IV): sequencing the most valuable type-strain genomes for metagenomic binning, comparative biology and taxonomic classification.</title>
        <authorList>
            <person name="Goeker M."/>
        </authorList>
    </citation>
    <scope>NUCLEOTIDE SEQUENCE [LARGE SCALE GENOMIC DNA]</scope>
    <source>
        <strain evidence="10 11">DSM 26723</strain>
    </source>
</reference>
<dbReference type="PANTHER" id="PTHR46028">
    <property type="entry name" value="KYNURENINE 3-MONOOXYGENASE"/>
    <property type="match status" value="1"/>
</dbReference>
<evidence type="ECO:0000313" key="11">
    <source>
        <dbReference type="Proteomes" id="UP000588068"/>
    </source>
</evidence>